<dbReference type="Pfam" id="PF06898">
    <property type="entry name" value="YqfD"/>
    <property type="match status" value="1"/>
</dbReference>
<dbReference type="AlphaFoldDB" id="A0A8J2YJK4"/>
<keyword evidence="3" id="KW-1185">Reference proteome</keyword>
<dbReference type="InterPro" id="IPR010690">
    <property type="entry name" value="YqfD"/>
</dbReference>
<comment type="caution">
    <text evidence="2">The sequence shown here is derived from an EMBL/GenBank/DDBJ whole genome shotgun (WGS) entry which is preliminary data.</text>
</comment>
<dbReference type="RefSeq" id="WP_188695171.1">
    <property type="nucleotide sequence ID" value="NZ_BMIR01000013.1"/>
</dbReference>
<feature type="transmembrane region" description="Helical" evidence="1">
    <location>
        <begin position="90"/>
        <end position="110"/>
    </location>
</feature>
<proteinExistence type="predicted"/>
<name>A0A8J2YJK4_9BACL</name>
<evidence type="ECO:0000313" key="3">
    <source>
        <dbReference type="Proteomes" id="UP000628775"/>
    </source>
</evidence>
<evidence type="ECO:0000313" key="2">
    <source>
        <dbReference type="EMBL" id="GGE47162.1"/>
    </source>
</evidence>
<dbReference type="Proteomes" id="UP000628775">
    <property type="component" value="Unassembled WGS sequence"/>
</dbReference>
<evidence type="ECO:0000256" key="1">
    <source>
        <dbReference type="SAM" id="Phobius"/>
    </source>
</evidence>
<dbReference type="PIRSF" id="PIRSF029895">
    <property type="entry name" value="SpoIV"/>
    <property type="match status" value="1"/>
</dbReference>
<keyword evidence="1" id="KW-0472">Membrane</keyword>
<gene>
    <name evidence="2" type="primary">spoIV</name>
    <name evidence="2" type="ORF">GCM10011391_27490</name>
</gene>
<sequence>MRKNWNEAFFGHVSVIITGQLTETFINQAVREGIQIWDVKRLDEQRLVCSMMLQDIKRIKPILKKTSCKIHFNERYGFPFLIKRLMARSGIVIGIILCVAIVFILSNMVWHIEINGADAKVEEQIQKLLKKKHIHVGALEFLLPSLNTIETDLSSQLPKVTWVGVSKKGTTYRIDVVQKELPKKEKVTGPRDLIATKEATIHHVYVEKGQSVVSPDQVVQKGDLLVSGTIGKTEDPSFVSAKGEVIGETWYHATTTVPLKTDYETFTGATYTKHELSFFGWDVPIWGFQKQPFKYEKHERSTKNFRFLFWKLPIAYKKIDYRQYDHTNRQLSEAQALAIGKVDARDHLLRQLPEKSKVLQENVKSQQIVDGKLVLKIFFIVEEDIAKPRAFSTQERKEEIEKQNQEDSEE</sequence>
<reference evidence="2" key="1">
    <citation type="journal article" date="2014" name="Int. J. Syst. Evol. Microbiol.">
        <title>Complete genome sequence of Corynebacterium casei LMG S-19264T (=DSM 44701T), isolated from a smear-ripened cheese.</title>
        <authorList>
            <consortium name="US DOE Joint Genome Institute (JGI-PGF)"/>
            <person name="Walter F."/>
            <person name="Albersmeier A."/>
            <person name="Kalinowski J."/>
            <person name="Ruckert C."/>
        </authorList>
    </citation>
    <scope>NUCLEOTIDE SEQUENCE</scope>
    <source>
        <strain evidence="2">CGMCC 1.15371</strain>
    </source>
</reference>
<dbReference type="EMBL" id="BMIR01000013">
    <property type="protein sequence ID" value="GGE47162.1"/>
    <property type="molecule type" value="Genomic_DNA"/>
</dbReference>
<reference evidence="2" key="2">
    <citation type="submission" date="2020-09" db="EMBL/GenBank/DDBJ databases">
        <authorList>
            <person name="Sun Q."/>
            <person name="Zhou Y."/>
        </authorList>
    </citation>
    <scope>NUCLEOTIDE SEQUENCE</scope>
    <source>
        <strain evidence="2">CGMCC 1.15371</strain>
    </source>
</reference>
<keyword evidence="1" id="KW-1133">Transmembrane helix</keyword>
<dbReference type="NCBIfam" id="TIGR02876">
    <property type="entry name" value="spore_yqfD"/>
    <property type="match status" value="1"/>
</dbReference>
<organism evidence="2 3">
    <name type="scientific">Pullulanibacillus camelliae</name>
    <dbReference type="NCBI Taxonomy" id="1707096"/>
    <lineage>
        <taxon>Bacteria</taxon>
        <taxon>Bacillati</taxon>
        <taxon>Bacillota</taxon>
        <taxon>Bacilli</taxon>
        <taxon>Bacillales</taxon>
        <taxon>Sporolactobacillaceae</taxon>
        <taxon>Pullulanibacillus</taxon>
    </lineage>
</organism>
<protein>
    <submittedName>
        <fullName evidence="2">Sporulation protein YqfD</fullName>
    </submittedName>
</protein>
<accession>A0A8J2YJK4</accession>
<keyword evidence="1" id="KW-0812">Transmembrane</keyword>